<evidence type="ECO:0000256" key="1">
    <source>
        <dbReference type="SAM" id="MobiDB-lite"/>
    </source>
</evidence>
<evidence type="ECO:0000313" key="3">
    <source>
        <dbReference type="Proteomes" id="UP001321542"/>
    </source>
</evidence>
<keyword evidence="3" id="KW-1185">Reference proteome</keyword>
<organism evidence="2 3">
    <name type="scientific">Streptomyces graminofaciens</name>
    <dbReference type="NCBI Taxonomy" id="68212"/>
    <lineage>
        <taxon>Bacteria</taxon>
        <taxon>Bacillati</taxon>
        <taxon>Actinomycetota</taxon>
        <taxon>Actinomycetes</taxon>
        <taxon>Kitasatosporales</taxon>
        <taxon>Streptomycetaceae</taxon>
        <taxon>Streptomyces</taxon>
    </lineage>
</organism>
<accession>A0ABN5V9W6</accession>
<evidence type="ECO:0000313" key="2">
    <source>
        <dbReference type="EMBL" id="BBC30037.1"/>
    </source>
</evidence>
<feature type="region of interest" description="Disordered" evidence="1">
    <location>
        <begin position="1"/>
        <end position="24"/>
    </location>
</feature>
<name>A0ABN5V9W6_9ACTN</name>
<proteinExistence type="predicted"/>
<reference evidence="2 3" key="1">
    <citation type="journal article" date="2010" name="ChemBioChem">
        <title>Cloning and characterization of the biosynthetic gene cluster of 16-membered macrolide antibiotic FD-891: involvement of a dual functional cytochrome P450 monooxygenase catalyzing epoxidation and hydroxylation.</title>
        <authorList>
            <person name="Kudo F."/>
            <person name="Motegi A."/>
            <person name="Mizoue K."/>
            <person name="Eguchi T."/>
        </authorList>
    </citation>
    <scope>NUCLEOTIDE SEQUENCE [LARGE SCALE GENOMIC DNA]</scope>
    <source>
        <strain evidence="2 3">A-8890</strain>
    </source>
</reference>
<dbReference type="EMBL" id="AP018448">
    <property type="protein sequence ID" value="BBC30037.1"/>
    <property type="molecule type" value="Genomic_DNA"/>
</dbReference>
<reference evidence="2 3" key="2">
    <citation type="journal article" date="2023" name="ChemBioChem">
        <title>Acyltransferase Domain Exchange between Two Independent Type I Polyketide Synthases in the Same Producer Strain of Macrolide Antibiotics.</title>
        <authorList>
            <person name="Kudo F."/>
            <person name="Kishikawa K."/>
            <person name="Tsuboi K."/>
            <person name="Kido T."/>
            <person name="Usui T."/>
            <person name="Hashimoto J."/>
            <person name="Shin-Ya K."/>
            <person name="Miyanaga A."/>
            <person name="Eguchi T."/>
        </authorList>
    </citation>
    <scope>NUCLEOTIDE SEQUENCE [LARGE SCALE GENOMIC DNA]</scope>
    <source>
        <strain evidence="2 3">A-8890</strain>
    </source>
</reference>
<protein>
    <submittedName>
        <fullName evidence="2">Uncharacterized protein</fullName>
    </submittedName>
</protein>
<gene>
    <name evidence="2" type="ORF">SGFS_013310</name>
</gene>
<sequence length="126" mass="13617">MEPDGPDPAEMPDGAPDGIHLTAPSPFRIENLPTQFRYPFMELLPGCGGYGERALKTQPATVSKRVRDSVAAVSCGARHLVLDGRSSPGRLDDFAAHPGDPFPEFTPCRLSLRRELLYSCHAGTPS</sequence>
<dbReference type="Proteomes" id="UP001321542">
    <property type="component" value="Chromosome"/>
</dbReference>